<evidence type="ECO:0000313" key="12">
    <source>
        <dbReference type="EMBL" id="TDP54932.1"/>
    </source>
</evidence>
<accession>A0A4V3CR89</accession>
<comment type="function">
    <text evidence="7">May play the central regulatory role in sporulation. It may be an element of the effector pathway responsible for the activation of sporulation genes in response to nutritional stress. Spo0A may act in concert with spo0H (a sigma factor) to control the expression of some genes that are critical to the sporulation process.</text>
</comment>
<dbReference type="InterPro" id="IPR011006">
    <property type="entry name" value="CheY-like_superfamily"/>
</dbReference>
<dbReference type="InterPro" id="IPR036890">
    <property type="entry name" value="HATPase_C_sf"/>
</dbReference>
<evidence type="ECO:0000256" key="1">
    <source>
        <dbReference type="ARBA" id="ARBA00000085"/>
    </source>
</evidence>
<reference evidence="12 13" key="1">
    <citation type="submission" date="2019-03" db="EMBL/GenBank/DDBJ databases">
        <title>Genomic Encyclopedia of Type Strains, Phase IV (KMG-IV): sequencing the most valuable type-strain genomes for metagenomic binning, comparative biology and taxonomic classification.</title>
        <authorList>
            <person name="Goeker M."/>
        </authorList>
    </citation>
    <scope>NUCLEOTIDE SEQUENCE [LARGE SCALE GENOMIC DNA]</scope>
    <source>
        <strain evidence="12 13">DSM 28287</strain>
    </source>
</reference>
<feature type="domain" description="Response regulatory" evidence="11">
    <location>
        <begin position="586"/>
        <end position="707"/>
    </location>
</feature>
<keyword evidence="5 12" id="KW-0808">Transferase</keyword>
<organism evidence="12 13">
    <name type="scientific">Aminicella lysinilytica</name>
    <dbReference type="NCBI Taxonomy" id="433323"/>
    <lineage>
        <taxon>Bacteria</taxon>
        <taxon>Bacillati</taxon>
        <taxon>Bacillota</taxon>
        <taxon>Clostridia</taxon>
        <taxon>Peptostreptococcales</taxon>
        <taxon>Anaerovoracaceae</taxon>
        <taxon>Aminicella</taxon>
    </lineage>
</organism>
<keyword evidence="6" id="KW-0902">Two-component regulatory system</keyword>
<dbReference type="PROSITE" id="PS50110">
    <property type="entry name" value="RESPONSE_REGULATORY"/>
    <property type="match status" value="1"/>
</dbReference>
<evidence type="ECO:0000256" key="9">
    <source>
        <dbReference type="SAM" id="Phobius"/>
    </source>
</evidence>
<evidence type="ECO:0000313" key="13">
    <source>
        <dbReference type="Proteomes" id="UP000295500"/>
    </source>
</evidence>
<evidence type="ECO:0000256" key="7">
    <source>
        <dbReference type="ARBA" id="ARBA00024867"/>
    </source>
</evidence>
<dbReference type="Pfam" id="PF00512">
    <property type="entry name" value="HisKA"/>
    <property type="match status" value="1"/>
</dbReference>
<keyword evidence="5 12" id="KW-0418">Kinase</keyword>
<evidence type="ECO:0000256" key="6">
    <source>
        <dbReference type="ARBA" id="ARBA00023012"/>
    </source>
</evidence>
<dbReference type="InterPro" id="IPR003661">
    <property type="entry name" value="HisK_dim/P_dom"/>
</dbReference>
<dbReference type="PRINTS" id="PR00344">
    <property type="entry name" value="BCTRLSENSOR"/>
</dbReference>
<dbReference type="EMBL" id="SNXO01000019">
    <property type="protein sequence ID" value="TDP54932.1"/>
    <property type="molecule type" value="Genomic_DNA"/>
</dbReference>
<dbReference type="SUPFAM" id="SSF52172">
    <property type="entry name" value="CheY-like"/>
    <property type="match status" value="1"/>
</dbReference>
<evidence type="ECO:0000256" key="3">
    <source>
        <dbReference type="ARBA" id="ARBA00018672"/>
    </source>
</evidence>
<gene>
    <name evidence="12" type="ORF">EV211_11913</name>
</gene>
<dbReference type="Pfam" id="PF00072">
    <property type="entry name" value="Response_reg"/>
    <property type="match status" value="1"/>
</dbReference>
<feature type="transmembrane region" description="Helical" evidence="9">
    <location>
        <begin position="29"/>
        <end position="47"/>
    </location>
</feature>
<feature type="modified residue" description="4-aspartylphosphate" evidence="8">
    <location>
        <position position="638"/>
    </location>
</feature>
<evidence type="ECO:0000259" key="11">
    <source>
        <dbReference type="PROSITE" id="PS50110"/>
    </source>
</evidence>
<keyword evidence="9" id="KW-1133">Transmembrane helix</keyword>
<dbReference type="CDD" id="cd17546">
    <property type="entry name" value="REC_hyHK_CKI1_RcsC-like"/>
    <property type="match status" value="1"/>
</dbReference>
<dbReference type="InterPro" id="IPR036097">
    <property type="entry name" value="HisK_dim/P_sf"/>
</dbReference>
<sequence length="708" mass="81908">MKAMYSYQDKNDNTYCVIISFWEILGRNFLAIGLGVLFLILLEILIYRRNNRMLAEMAERGHIITEITKGAYDRQIYVDISTWKCIENDKNNEMHDIGEYHDAYNRFYEAITGETDKVEFGRMCSPDALKNMENGMSLTNRFDRIISEDNGEKDRVIIELTLLAMDMEGKRTVAILENDVTDATLDQQRTLKSLTHYYTAVFIGNTETRKYDTIKMDPYYSAIYDPWISADEIDRRYARRYVKDEYLEKYLHEVSFDTIRERLNDSQGYSIIVELKDGHWYATNIIRGVGYEDDQTFVFFVENVDEQMRQQSELKRALEDANVATNAKTEFLSRMSHDIRTPMNGIIGMTRISRAQDNPPETAKCLEKIDISSQYMLGFLNDILDMTRIESGEIILKPEPYPAYEAAQYLDSVIKPMCDERNQKFIVDMREDREYVPLMDRMRINQIIFNLLSNATKYTQEGGEVRYRSTSVLDHTLDKPKLKITMTITDNGIGMSEDFQKVLFEPFSQEGRNVAWSTVNSTGLGLAIVENLVELMHGTINVRSKLDEGTEFTVEFMLDCVKNTEYHRQMEKDSYQAGMMLLKNKHALLVEDNAINLEIARVLLNNAGMIVDVAEDGQEGLEKFSSSELWYYDYVLTDIRMPIMDGYQMTGRIRSLDRPDAAGIRIIAMTANAFDEDIKRCLDAGMNAHIAKPLEPKDVYRTLIDSHE</sequence>
<proteinExistence type="predicted"/>
<dbReference type="SMART" id="SM00387">
    <property type="entry name" value="HATPase_c"/>
    <property type="match status" value="1"/>
</dbReference>
<dbReference type="InterPro" id="IPR003594">
    <property type="entry name" value="HATPase_dom"/>
</dbReference>
<dbReference type="InterPro" id="IPR005467">
    <property type="entry name" value="His_kinase_dom"/>
</dbReference>
<dbReference type="GO" id="GO:0000155">
    <property type="term" value="F:phosphorelay sensor kinase activity"/>
    <property type="evidence" value="ECO:0007669"/>
    <property type="project" value="InterPro"/>
</dbReference>
<name>A0A4V3CR89_9FIRM</name>
<feature type="domain" description="Histidine kinase" evidence="10">
    <location>
        <begin position="334"/>
        <end position="560"/>
    </location>
</feature>
<dbReference type="CDD" id="cd00082">
    <property type="entry name" value="HisKA"/>
    <property type="match status" value="1"/>
</dbReference>
<evidence type="ECO:0000256" key="4">
    <source>
        <dbReference type="ARBA" id="ARBA00022553"/>
    </source>
</evidence>
<keyword evidence="13" id="KW-1185">Reference proteome</keyword>
<dbReference type="SUPFAM" id="SSF55874">
    <property type="entry name" value="ATPase domain of HSP90 chaperone/DNA topoisomerase II/histidine kinase"/>
    <property type="match status" value="1"/>
</dbReference>
<dbReference type="SMART" id="SM00448">
    <property type="entry name" value="REC"/>
    <property type="match status" value="1"/>
</dbReference>
<keyword evidence="9" id="KW-0472">Membrane</keyword>
<keyword evidence="9" id="KW-0812">Transmembrane</keyword>
<evidence type="ECO:0000256" key="2">
    <source>
        <dbReference type="ARBA" id="ARBA00012438"/>
    </source>
</evidence>
<dbReference type="OrthoDB" id="9804263at2"/>
<dbReference type="InterPro" id="IPR001789">
    <property type="entry name" value="Sig_transdc_resp-reg_receiver"/>
</dbReference>
<dbReference type="EC" id="2.7.13.3" evidence="2"/>
<dbReference type="Gene3D" id="3.30.565.10">
    <property type="entry name" value="Histidine kinase-like ATPase, C-terminal domain"/>
    <property type="match status" value="1"/>
</dbReference>
<keyword evidence="4 8" id="KW-0597">Phosphoprotein</keyword>
<evidence type="ECO:0000256" key="8">
    <source>
        <dbReference type="PROSITE-ProRule" id="PRU00169"/>
    </source>
</evidence>
<comment type="caution">
    <text evidence="12">The sequence shown here is derived from an EMBL/GenBank/DDBJ whole genome shotgun (WGS) entry which is preliminary data.</text>
</comment>
<dbReference type="Gene3D" id="3.40.50.2300">
    <property type="match status" value="1"/>
</dbReference>
<evidence type="ECO:0000259" key="10">
    <source>
        <dbReference type="PROSITE" id="PS50109"/>
    </source>
</evidence>
<dbReference type="InterPro" id="IPR004358">
    <property type="entry name" value="Sig_transdc_His_kin-like_C"/>
</dbReference>
<dbReference type="RefSeq" id="WP_133528526.1">
    <property type="nucleotide sequence ID" value="NZ_SNXO01000019.1"/>
</dbReference>
<dbReference type="Proteomes" id="UP000295500">
    <property type="component" value="Unassembled WGS sequence"/>
</dbReference>
<dbReference type="PROSITE" id="PS50109">
    <property type="entry name" value="HIS_KIN"/>
    <property type="match status" value="1"/>
</dbReference>
<evidence type="ECO:0000256" key="5">
    <source>
        <dbReference type="ARBA" id="ARBA00022777"/>
    </source>
</evidence>
<dbReference type="PANTHER" id="PTHR45339:SF5">
    <property type="entry name" value="HISTIDINE KINASE"/>
    <property type="match status" value="1"/>
</dbReference>
<dbReference type="Pfam" id="PF02518">
    <property type="entry name" value="HATPase_c"/>
    <property type="match status" value="1"/>
</dbReference>
<dbReference type="AlphaFoldDB" id="A0A4V3CR89"/>
<dbReference type="SUPFAM" id="SSF47384">
    <property type="entry name" value="Homodimeric domain of signal transducing histidine kinase"/>
    <property type="match status" value="1"/>
</dbReference>
<dbReference type="PANTHER" id="PTHR45339">
    <property type="entry name" value="HYBRID SIGNAL TRANSDUCTION HISTIDINE KINASE J"/>
    <property type="match status" value="1"/>
</dbReference>
<protein>
    <recommendedName>
        <fullName evidence="3">Stage 0 sporulation protein A homolog</fullName>
        <ecNumber evidence="2">2.7.13.3</ecNumber>
    </recommendedName>
</protein>
<dbReference type="SMART" id="SM00388">
    <property type="entry name" value="HisKA"/>
    <property type="match status" value="1"/>
</dbReference>
<dbReference type="Gene3D" id="1.10.287.130">
    <property type="match status" value="1"/>
</dbReference>
<comment type="catalytic activity">
    <reaction evidence="1">
        <text>ATP + protein L-histidine = ADP + protein N-phospho-L-histidine.</text>
        <dbReference type="EC" id="2.7.13.3"/>
    </reaction>
</comment>